<keyword evidence="8" id="KW-0328">Glycosyltransferase</keyword>
<proteinExistence type="inferred from homology"/>
<keyword evidence="13" id="KW-0406">Ion transport</keyword>
<comment type="subcellular location">
    <subcellularLocation>
        <location evidence="1">Endoplasmic reticulum membrane</location>
        <topology evidence="1">Multi-pass membrane protein</topology>
    </subcellularLocation>
</comment>
<dbReference type="PANTHER" id="PTHR12886:SF0">
    <property type="entry name" value="GPI MANNOSYLTRANSFERASE 1"/>
    <property type="match status" value="1"/>
</dbReference>
<dbReference type="GO" id="GO:1990529">
    <property type="term" value="C:glycosylphosphatidylinositol-mannosyltransferase I complex"/>
    <property type="evidence" value="ECO:0007669"/>
    <property type="project" value="TreeGrafter"/>
</dbReference>
<evidence type="ECO:0000256" key="15">
    <source>
        <dbReference type="ARBA" id="ARBA00025399"/>
    </source>
</evidence>
<evidence type="ECO:0000256" key="4">
    <source>
        <dbReference type="ARBA" id="ARBA00011071"/>
    </source>
</evidence>
<dbReference type="RefSeq" id="XP_037216109.1">
    <property type="nucleotide sequence ID" value="XM_037366715.1"/>
</dbReference>
<keyword evidence="11" id="KW-0256">Endoplasmic reticulum</keyword>
<evidence type="ECO:0000256" key="5">
    <source>
        <dbReference type="ARBA" id="ARBA00013797"/>
    </source>
</evidence>
<feature type="transmembrane region" description="Helical" evidence="18">
    <location>
        <begin position="235"/>
        <end position="254"/>
    </location>
</feature>
<evidence type="ECO:0000256" key="10">
    <source>
        <dbReference type="ARBA" id="ARBA00022692"/>
    </source>
</evidence>
<evidence type="ECO:0000313" key="21">
    <source>
        <dbReference type="Proteomes" id="UP000636479"/>
    </source>
</evidence>
<comment type="similarity">
    <text evidence="3">Belongs to the major facilitator superfamily.</text>
</comment>
<dbReference type="InterPro" id="IPR036259">
    <property type="entry name" value="MFS_trans_sf"/>
</dbReference>
<comment type="similarity">
    <text evidence="4">Belongs to the PIGM family.</text>
</comment>
<evidence type="ECO:0000256" key="14">
    <source>
        <dbReference type="ARBA" id="ARBA00023136"/>
    </source>
</evidence>
<dbReference type="GO" id="GO:0051751">
    <property type="term" value="F:alpha-1,4-mannosyltransferase activity"/>
    <property type="evidence" value="ECO:0007669"/>
    <property type="project" value="InterPro"/>
</dbReference>
<keyword evidence="21" id="KW-1185">Reference proteome</keyword>
<dbReference type="GO" id="GO:0005789">
    <property type="term" value="C:endoplasmic reticulum membrane"/>
    <property type="evidence" value="ECO:0007669"/>
    <property type="project" value="UniProtKB-SubCell"/>
</dbReference>
<dbReference type="FunFam" id="1.20.1250.20:FF:000197">
    <property type="entry name" value="Siderophore iron transporter 1"/>
    <property type="match status" value="1"/>
</dbReference>
<evidence type="ECO:0000256" key="12">
    <source>
        <dbReference type="ARBA" id="ARBA00022989"/>
    </source>
</evidence>
<evidence type="ECO:0000259" key="19">
    <source>
        <dbReference type="PROSITE" id="PS50850"/>
    </source>
</evidence>
<comment type="pathway">
    <text evidence="2">Glycolipid biosynthesis; glycosylphosphatidylinositol-anchor biosynthesis.</text>
</comment>
<feature type="domain" description="Major facilitator superfamily (MFS) profile" evidence="19">
    <location>
        <begin position="31"/>
        <end position="532"/>
    </location>
</feature>
<keyword evidence="10 18" id="KW-0812">Transmembrane</keyword>
<evidence type="ECO:0000256" key="9">
    <source>
        <dbReference type="ARBA" id="ARBA00022679"/>
    </source>
</evidence>
<dbReference type="SUPFAM" id="SSF103473">
    <property type="entry name" value="MFS general substrate transporter"/>
    <property type="match status" value="1"/>
</dbReference>
<feature type="transmembrane region" description="Helical" evidence="18">
    <location>
        <begin position="96"/>
        <end position="114"/>
    </location>
</feature>
<evidence type="ECO:0000256" key="3">
    <source>
        <dbReference type="ARBA" id="ARBA00008335"/>
    </source>
</evidence>
<evidence type="ECO:0000256" key="6">
    <source>
        <dbReference type="ARBA" id="ARBA00022448"/>
    </source>
</evidence>
<feature type="transmembrane region" description="Helical" evidence="18">
    <location>
        <begin position="304"/>
        <end position="326"/>
    </location>
</feature>
<feature type="transmembrane region" description="Helical" evidence="18">
    <location>
        <begin position="435"/>
        <end position="456"/>
    </location>
</feature>
<feature type="transmembrane region" description="Helical" evidence="18">
    <location>
        <begin position="858"/>
        <end position="888"/>
    </location>
</feature>
<evidence type="ECO:0000256" key="16">
    <source>
        <dbReference type="ARBA" id="ARBA00030167"/>
    </source>
</evidence>
<dbReference type="EMBL" id="JACAZF010000009">
    <property type="protein sequence ID" value="KAF7294746.1"/>
    <property type="molecule type" value="Genomic_DNA"/>
</dbReference>
<feature type="transmembrane region" description="Helical" evidence="18">
    <location>
        <begin position="183"/>
        <end position="204"/>
    </location>
</feature>
<evidence type="ECO:0000256" key="11">
    <source>
        <dbReference type="ARBA" id="ARBA00022824"/>
    </source>
</evidence>
<feature type="transmembrane region" description="Helical" evidence="18">
    <location>
        <begin position="835"/>
        <end position="852"/>
    </location>
</feature>
<feature type="transmembrane region" description="Helical" evidence="18">
    <location>
        <begin position="760"/>
        <end position="782"/>
    </location>
</feature>
<feature type="transmembrane region" description="Helical" evidence="18">
    <location>
        <begin position="346"/>
        <end position="363"/>
    </location>
</feature>
<evidence type="ECO:0000256" key="2">
    <source>
        <dbReference type="ARBA" id="ARBA00004687"/>
    </source>
</evidence>
<comment type="caution">
    <text evidence="20">The sequence shown here is derived from an EMBL/GenBank/DDBJ whole genome shotgun (WGS) entry which is preliminary data.</text>
</comment>
<dbReference type="PANTHER" id="PTHR12886">
    <property type="entry name" value="PIG-M MANNOSYLTRANSFERASE"/>
    <property type="match status" value="1"/>
</dbReference>
<dbReference type="OrthoDB" id="1741594at2759"/>
<dbReference type="GeneID" id="59349231"/>
<evidence type="ECO:0000256" key="8">
    <source>
        <dbReference type="ARBA" id="ARBA00022676"/>
    </source>
</evidence>
<feature type="transmembrane region" description="Helical" evidence="18">
    <location>
        <begin position="511"/>
        <end position="533"/>
    </location>
</feature>
<evidence type="ECO:0000313" key="20">
    <source>
        <dbReference type="EMBL" id="KAF7294746.1"/>
    </source>
</evidence>
<keyword evidence="14 18" id="KW-0472">Membrane</keyword>
<keyword evidence="12 18" id="KW-1133">Transmembrane helix</keyword>
<dbReference type="UniPathway" id="UPA00196"/>
<dbReference type="Proteomes" id="UP000636479">
    <property type="component" value="Unassembled WGS sequence"/>
</dbReference>
<feature type="transmembrane region" description="Helical" evidence="18">
    <location>
        <begin position="266"/>
        <end position="284"/>
    </location>
</feature>
<keyword evidence="7" id="KW-0337">GPI-anchor biosynthesis</keyword>
<sequence length="959" mass="105786">MGSMSLSDNDYEALRSPDSLTSTQRRTKWALIFSLALASYIYSLDSTTTYTYLSYATSEFGHHNLLGSIQVAQGIIIAVGKPVIAKTADVGSRGTAYCLVLLFYVLGYAAIATARNIETVTGGILVYAIGFTGLQLLTQVVIADVTTLKWRGFFVSLSSLPFLINGIIGSNISAAIIERAGWRWGYGMFIIVIPLGLVPLIYTLHTTEHDTRRRAAPAKNSLSQRLLDLADELDVIGLILIGLSTSLILLPLSIAQHTAHGIKGGWAPFLFLLGILFIPVFAWWDFKHAKSPVIPFRFVVNRSVVGSSLIGALDFMAFYLTFTYLYSFVIVVKDWKLVNATYFTQIQSLTMTACSFLTGIYMHRYRRYKSLLVSGLIVRLLGVLLMLRARGTSGSTLGLIATQILQGVGGGIASLATHVSAQASVTPSDVAMCTAVVLLVTEFGAAGGGAIAGGIWSKQMPERLAHYLPSLPQAERDALFGSIIEAAARPLGDPVREGVIYAYSDTMKSMVLAAFFVSVLPVLISLCMPDWYLGEQRSAVVVIYVIYLMPTLSFHHVLIPAVLIRVALIIYSEWIDNSDSVVKYTDIDYRVFSDAARFLLRGNDAQGTFKLGVGDPYNRETYRYTPLLALLLTPNEWLHPSFGKYLFATCDIFGGLLIYDLLATCIQPLSSPPTATLFSALHLLNPLVFAISTRGSSEAVLSLFVLFTLHSALKGRWNAAAIALGVSVHWKIYPVIYGVACLGVVGGSSLLSWRAVRFTVLSASTFFALGLACYSVWGYPFLYESYFYHLHRLDHRHNFSPYFYLIYLTYPAFGQSTATNVSFWSRVLQSPLTSFVPQMSLALGAGLVFGRRRDDLPFAWFVQTTVFVIFNKVCTSQYFLWYLLLLPLLLPRLQLSRGKVVAYLAVWVGTQALWLSEAYKLEFLGGNVFFGVWVRGLVYVAGNCWVLAGIMDGYKQVLY</sequence>
<dbReference type="GO" id="GO:0006811">
    <property type="term" value="P:monoatomic ion transport"/>
    <property type="evidence" value="ECO:0007669"/>
    <property type="project" value="UniProtKB-KW"/>
</dbReference>
<feature type="transmembrane region" description="Helical" evidence="18">
    <location>
        <begin position="154"/>
        <end position="177"/>
    </location>
</feature>
<dbReference type="GO" id="GO:0004376">
    <property type="term" value="F:GPI mannosyltransferase activity"/>
    <property type="evidence" value="ECO:0007669"/>
    <property type="project" value="InterPro"/>
</dbReference>
<dbReference type="InterPro" id="IPR020846">
    <property type="entry name" value="MFS_dom"/>
</dbReference>
<feature type="transmembrane region" description="Helical" evidence="18">
    <location>
        <begin position="29"/>
        <end position="53"/>
    </location>
</feature>
<accession>A0A8H6S9S3</accession>
<gene>
    <name evidence="20" type="ORF">MIND_01012000</name>
</gene>
<evidence type="ECO:0000256" key="13">
    <source>
        <dbReference type="ARBA" id="ARBA00023065"/>
    </source>
</evidence>
<dbReference type="Gene3D" id="1.20.1250.20">
    <property type="entry name" value="MFS general substrate transporter like domains"/>
    <property type="match status" value="2"/>
</dbReference>
<evidence type="ECO:0000256" key="17">
    <source>
        <dbReference type="ARBA" id="ARBA00032997"/>
    </source>
</evidence>
<organism evidence="20 21">
    <name type="scientific">Mycena indigotica</name>
    <dbReference type="NCBI Taxonomy" id="2126181"/>
    <lineage>
        <taxon>Eukaryota</taxon>
        <taxon>Fungi</taxon>
        <taxon>Dikarya</taxon>
        <taxon>Basidiomycota</taxon>
        <taxon>Agaricomycotina</taxon>
        <taxon>Agaricomycetes</taxon>
        <taxon>Agaricomycetidae</taxon>
        <taxon>Agaricales</taxon>
        <taxon>Marasmiineae</taxon>
        <taxon>Mycenaceae</taxon>
        <taxon>Mycena</taxon>
    </lineage>
</organism>
<evidence type="ECO:0000256" key="7">
    <source>
        <dbReference type="ARBA" id="ARBA00022502"/>
    </source>
</evidence>
<keyword evidence="6" id="KW-0813">Transport</keyword>
<evidence type="ECO:0000256" key="18">
    <source>
        <dbReference type="SAM" id="Phobius"/>
    </source>
</evidence>
<dbReference type="InterPro" id="IPR007704">
    <property type="entry name" value="PIG-M"/>
</dbReference>
<feature type="transmembrane region" description="Helical" evidence="18">
    <location>
        <begin position="539"/>
        <end position="564"/>
    </location>
</feature>
<dbReference type="Pfam" id="PF05007">
    <property type="entry name" value="Mannosyl_trans"/>
    <property type="match status" value="1"/>
</dbReference>
<feature type="transmembrane region" description="Helical" evidence="18">
    <location>
        <begin position="900"/>
        <end position="916"/>
    </location>
</feature>
<dbReference type="AlphaFoldDB" id="A0A8H6S9S3"/>
<evidence type="ECO:0000256" key="1">
    <source>
        <dbReference type="ARBA" id="ARBA00004477"/>
    </source>
</evidence>
<dbReference type="PROSITE" id="PS50850">
    <property type="entry name" value="MFS"/>
    <property type="match status" value="1"/>
</dbReference>
<name>A0A8H6S9S3_9AGAR</name>
<comment type="function">
    <text evidence="15">Mannosyltransferase involved in glycosylphosphatidylinositol-anchor biosynthesis. Transfers the first alpha-1,4-mannose to GlcN-acyl-PI during GPI precursor assembly. Required for cell wall integrity.</text>
</comment>
<feature type="transmembrane region" description="Helical" evidence="18">
    <location>
        <begin position="65"/>
        <end position="84"/>
    </location>
</feature>
<dbReference type="InterPro" id="IPR011701">
    <property type="entry name" value="MFS"/>
</dbReference>
<dbReference type="Pfam" id="PF07690">
    <property type="entry name" value="MFS_1"/>
    <property type="match status" value="1"/>
</dbReference>
<feature type="transmembrane region" description="Helical" evidence="18">
    <location>
        <begin position="802"/>
        <end position="823"/>
    </location>
</feature>
<keyword evidence="9" id="KW-0808">Transferase</keyword>
<feature type="transmembrane region" description="Helical" evidence="18">
    <location>
        <begin position="370"/>
        <end position="389"/>
    </location>
</feature>
<reference evidence="20" key="1">
    <citation type="submission" date="2020-05" db="EMBL/GenBank/DDBJ databases">
        <title>Mycena genomes resolve the evolution of fungal bioluminescence.</title>
        <authorList>
            <person name="Tsai I.J."/>
        </authorList>
    </citation>
    <scope>NUCLEOTIDE SEQUENCE</scope>
    <source>
        <strain evidence="20">171206Taipei</strain>
    </source>
</reference>
<dbReference type="GO" id="GO:0006506">
    <property type="term" value="P:GPI anchor biosynthetic process"/>
    <property type="evidence" value="ECO:0007669"/>
    <property type="project" value="UniProtKB-UniPathway"/>
</dbReference>
<feature type="transmembrane region" description="Helical" evidence="18">
    <location>
        <begin position="120"/>
        <end position="142"/>
    </location>
</feature>
<feature type="transmembrane region" description="Helical" evidence="18">
    <location>
        <begin position="732"/>
        <end position="753"/>
    </location>
</feature>
<dbReference type="GO" id="GO:0022857">
    <property type="term" value="F:transmembrane transporter activity"/>
    <property type="evidence" value="ECO:0007669"/>
    <property type="project" value="InterPro"/>
</dbReference>
<protein>
    <recommendedName>
        <fullName evidence="5">GPI mannosyltransferase 1</fullName>
    </recommendedName>
    <alternativeName>
        <fullName evidence="17">GPI mannosyltransferase I</fullName>
    </alternativeName>
    <alternativeName>
        <fullName evidence="16">Glycosylphosphatidylinositol-anchor biosynthesis protein 14</fullName>
    </alternativeName>
</protein>
<feature type="transmembrane region" description="Helical" evidence="18">
    <location>
        <begin position="928"/>
        <end position="950"/>
    </location>
</feature>